<keyword evidence="2" id="KW-1185">Reference proteome</keyword>
<dbReference type="AlphaFoldDB" id="A0A975GVK0"/>
<name>A0A975GVK0_9BACT</name>
<accession>A0A975GVK0</accession>
<dbReference type="KEGG" id="dmm:dnm_096400"/>
<proteinExistence type="predicted"/>
<protein>
    <submittedName>
        <fullName evidence="1">Uncharacterized protein</fullName>
    </submittedName>
</protein>
<reference evidence="1" key="1">
    <citation type="journal article" date="2021" name="Microb. Physiol.">
        <title>Proteogenomic Insights into the Physiology of Marine, Sulfate-Reducing, Filamentous Desulfonema limicola and Desulfonema magnum.</title>
        <authorList>
            <person name="Schnaars V."/>
            <person name="Wohlbrand L."/>
            <person name="Scheve S."/>
            <person name="Hinrichs C."/>
            <person name="Reinhardt R."/>
            <person name="Rabus R."/>
        </authorList>
    </citation>
    <scope>NUCLEOTIDE SEQUENCE</scope>
    <source>
        <strain evidence="1">4be13</strain>
    </source>
</reference>
<organism evidence="1 2">
    <name type="scientific">Desulfonema magnum</name>
    <dbReference type="NCBI Taxonomy" id="45655"/>
    <lineage>
        <taxon>Bacteria</taxon>
        <taxon>Pseudomonadati</taxon>
        <taxon>Thermodesulfobacteriota</taxon>
        <taxon>Desulfobacteria</taxon>
        <taxon>Desulfobacterales</taxon>
        <taxon>Desulfococcaceae</taxon>
        <taxon>Desulfonema</taxon>
    </lineage>
</organism>
<gene>
    <name evidence="1" type="ORF">dnm_096400</name>
</gene>
<evidence type="ECO:0000313" key="2">
    <source>
        <dbReference type="Proteomes" id="UP000663722"/>
    </source>
</evidence>
<dbReference type="EMBL" id="CP061800">
    <property type="protein sequence ID" value="QTA93538.1"/>
    <property type="molecule type" value="Genomic_DNA"/>
</dbReference>
<sequence>MAFMRLLSLHLDMLQNQPGIDHYFNPYRNLSLKFSMFSKAGTLFRAK</sequence>
<dbReference type="Proteomes" id="UP000663722">
    <property type="component" value="Chromosome"/>
</dbReference>
<evidence type="ECO:0000313" key="1">
    <source>
        <dbReference type="EMBL" id="QTA93538.1"/>
    </source>
</evidence>